<accession>A0A916JWB1</accession>
<evidence type="ECO:0000313" key="3">
    <source>
        <dbReference type="Proteomes" id="UP000693672"/>
    </source>
</evidence>
<dbReference type="InterPro" id="IPR050248">
    <property type="entry name" value="Polysacc_deacetylase_ArnD"/>
</dbReference>
<keyword evidence="3" id="KW-1185">Reference proteome</keyword>
<evidence type="ECO:0000313" key="2">
    <source>
        <dbReference type="EMBL" id="CAG7602487.1"/>
    </source>
</evidence>
<dbReference type="RefSeq" id="WP_218090352.1">
    <property type="nucleotide sequence ID" value="NZ_CAJVAS010000002.1"/>
</dbReference>
<dbReference type="Pfam" id="PF01522">
    <property type="entry name" value="Polysacc_deac_1"/>
    <property type="match status" value="1"/>
</dbReference>
<reference evidence="2" key="1">
    <citation type="submission" date="2021-06" db="EMBL/GenBank/DDBJ databases">
        <authorList>
            <person name="Criscuolo A."/>
        </authorList>
    </citation>
    <scope>NUCLEOTIDE SEQUENCE</scope>
    <source>
        <strain evidence="2">CIP111600</strain>
    </source>
</reference>
<dbReference type="GO" id="GO:0016020">
    <property type="term" value="C:membrane"/>
    <property type="evidence" value="ECO:0007669"/>
    <property type="project" value="TreeGrafter"/>
</dbReference>
<dbReference type="GO" id="GO:0005975">
    <property type="term" value="P:carbohydrate metabolic process"/>
    <property type="evidence" value="ECO:0007669"/>
    <property type="project" value="InterPro"/>
</dbReference>
<organism evidence="2 3">
    <name type="scientific">Paenibacillus solanacearum</name>
    <dbReference type="NCBI Taxonomy" id="2048548"/>
    <lineage>
        <taxon>Bacteria</taxon>
        <taxon>Bacillati</taxon>
        <taxon>Bacillota</taxon>
        <taxon>Bacilli</taxon>
        <taxon>Bacillales</taxon>
        <taxon>Paenibacillaceae</taxon>
        <taxon>Paenibacillus</taxon>
    </lineage>
</organism>
<name>A0A916JWB1_9BACL</name>
<dbReference type="PROSITE" id="PS51677">
    <property type="entry name" value="NODB"/>
    <property type="match status" value="1"/>
</dbReference>
<dbReference type="PANTHER" id="PTHR10587:SF80">
    <property type="entry name" value="CHITOOLIGOSACCHARIDE DEACETYLASE"/>
    <property type="match status" value="1"/>
</dbReference>
<dbReference type="GO" id="GO:0016810">
    <property type="term" value="F:hydrolase activity, acting on carbon-nitrogen (but not peptide) bonds"/>
    <property type="evidence" value="ECO:0007669"/>
    <property type="project" value="InterPro"/>
</dbReference>
<dbReference type="EMBL" id="CAJVAS010000002">
    <property type="protein sequence ID" value="CAG7602487.1"/>
    <property type="molecule type" value="Genomic_DNA"/>
</dbReference>
<dbReference type="PANTHER" id="PTHR10587">
    <property type="entry name" value="GLYCOSYL TRANSFERASE-RELATED"/>
    <property type="match status" value="1"/>
</dbReference>
<evidence type="ECO:0000259" key="1">
    <source>
        <dbReference type="PROSITE" id="PS51677"/>
    </source>
</evidence>
<protein>
    <recommendedName>
        <fullName evidence="1">NodB homology domain-containing protein</fullName>
    </recommendedName>
</protein>
<comment type="caution">
    <text evidence="2">The sequence shown here is derived from an EMBL/GenBank/DDBJ whole genome shotgun (WGS) entry which is preliminary data.</text>
</comment>
<feature type="domain" description="NodB homology" evidence="1">
    <location>
        <begin position="153"/>
        <end position="328"/>
    </location>
</feature>
<dbReference type="AlphaFoldDB" id="A0A916JWB1"/>
<dbReference type="Proteomes" id="UP000693672">
    <property type="component" value="Unassembled WGS sequence"/>
</dbReference>
<proteinExistence type="predicted"/>
<gene>
    <name evidence="2" type="ORF">PAESOLCIP111_00512</name>
</gene>
<sequence>MKRNQLWFAALCFCGVTLGLQQSSAIDRFVQYAYDHSGEVAASSSGAVELSQGGGIWSGSAQHHETRKALVLEQIKAEAEKRRVEPIDAKIDSVWKAIPGYNGLEVDIERTLELAEQRAFAEPLQLVYREIAPKVSLEELGSQPIYKGNPNKKMVGLMINVAWGDEFLAPMLETLRSEQVHATFFFDGTWLKKNRSTAQKIVEAGHEPGNHAYTHKDMSKLGRAQQTAEISRTEALLKEAGLKNKLFAPPSGDYNKMTVDVAHELNLKTILWTLDTVDWKKPPPSSVIRKISDRVEPGSLILMHPTDTSNRALKGIIQTVKSKGLALGTVSEVLSPDRIPEVESTGQ</sequence>
<dbReference type="InterPro" id="IPR002509">
    <property type="entry name" value="NODB_dom"/>
</dbReference>